<dbReference type="InterPro" id="IPR050836">
    <property type="entry name" value="SDS22/Internalin_LRR"/>
</dbReference>
<keyword evidence="2" id="KW-0677">Repeat</keyword>
<organism evidence="3">
    <name type="scientific">Harvfovirus sp</name>
    <dbReference type="NCBI Taxonomy" id="2487768"/>
    <lineage>
        <taxon>Viruses</taxon>
        <taxon>Varidnaviria</taxon>
        <taxon>Bamfordvirae</taxon>
        <taxon>Nucleocytoviricota</taxon>
        <taxon>Megaviricetes</taxon>
        <taxon>Imitervirales</taxon>
        <taxon>Mimiviridae</taxon>
        <taxon>Klosneuvirinae</taxon>
    </lineage>
</organism>
<evidence type="ECO:0008006" key="4">
    <source>
        <dbReference type="Google" id="ProtNLM"/>
    </source>
</evidence>
<accession>A0A3G5A0W3</accession>
<protein>
    <recommendedName>
        <fullName evidence="4">Leucine-rich repeat protein</fullName>
    </recommendedName>
</protein>
<gene>
    <name evidence="3" type="ORF">Harvfovirus7_34</name>
</gene>
<evidence type="ECO:0000256" key="1">
    <source>
        <dbReference type="ARBA" id="ARBA00022614"/>
    </source>
</evidence>
<dbReference type="PANTHER" id="PTHR46652:SF3">
    <property type="entry name" value="LEUCINE-RICH REPEAT-CONTAINING PROTEIN 9"/>
    <property type="match status" value="1"/>
</dbReference>
<dbReference type="Gene3D" id="3.80.10.10">
    <property type="entry name" value="Ribonuclease Inhibitor"/>
    <property type="match status" value="2"/>
</dbReference>
<dbReference type="SUPFAM" id="SSF52058">
    <property type="entry name" value="L domain-like"/>
    <property type="match status" value="1"/>
</dbReference>
<reference evidence="3" key="1">
    <citation type="submission" date="2018-10" db="EMBL/GenBank/DDBJ databases">
        <title>Hidden diversity of soil giant viruses.</title>
        <authorList>
            <person name="Schulz F."/>
            <person name="Alteio L."/>
            <person name="Goudeau D."/>
            <person name="Ryan E.M."/>
            <person name="Malmstrom R.R."/>
            <person name="Blanchard J."/>
            <person name="Woyke T."/>
        </authorList>
    </citation>
    <scope>NUCLEOTIDE SEQUENCE</scope>
    <source>
        <strain evidence="3">HAV1</strain>
    </source>
</reference>
<dbReference type="EMBL" id="MK072249">
    <property type="protein sequence ID" value="AYV80837.1"/>
    <property type="molecule type" value="Genomic_DNA"/>
</dbReference>
<proteinExistence type="predicted"/>
<dbReference type="PANTHER" id="PTHR46652">
    <property type="entry name" value="LEUCINE-RICH REPEAT AND IQ DOMAIN-CONTAINING PROTEIN 1-RELATED"/>
    <property type="match status" value="1"/>
</dbReference>
<evidence type="ECO:0000313" key="3">
    <source>
        <dbReference type="EMBL" id="AYV80837.1"/>
    </source>
</evidence>
<name>A0A3G5A0W3_9VIRU</name>
<evidence type="ECO:0000256" key="2">
    <source>
        <dbReference type="ARBA" id="ARBA00022737"/>
    </source>
</evidence>
<sequence length="503" mass="57194">MYSEDNRLYSIPPYAYCNFFDKDDLLTLAKTNRFFINCLLPIASPEITIEHEELQLGPEWAKLFPKVRVTIDLSLHPTFPDNFQEMINQTSLNITSLNCPSGEWGWSCFEIGYLSHLTRLHSLSLRTSQFDKLSQNSDLYHFTQLKNLDLGYHSFLEAATLRKFTNLEHLNLECNSVIKALDLEYLHESLTSLSLANNSTLDPLVLTKLKLLSLNLESNRTVTADILTQCKTIKELYISYDTILPLRYLKALTSLEKLSIESDYSISPSIKIAQFNFAPVRFLTSLTNLVIDDNSHKINITYLSLLRSLKKLKIYPYFSSQSHLQMLEDFVLARLINLTDLTIASDKIKGDCFKYLTQLTKLKIKSKKLNSSNLKYLVKLKYLNLACGCVLQEINLMDLSCLVSLKIFCSFKVIVSGMNYCLQSLYVYGSSSEIIDDRLIEALVGLRKLVIVGGNMITIPCLLNLTALVSVSLPATNRFNQKKNKKGLAMLLKNGVTFEKLNS</sequence>
<keyword evidence="1" id="KW-0433">Leucine-rich repeat</keyword>
<dbReference type="InterPro" id="IPR032675">
    <property type="entry name" value="LRR_dom_sf"/>
</dbReference>